<feature type="compositionally biased region" description="Low complexity" evidence="1">
    <location>
        <begin position="166"/>
        <end position="183"/>
    </location>
</feature>
<accession>A0A316YQ04</accession>
<dbReference type="AlphaFoldDB" id="A0A316YQ04"/>
<sequence>MADDLDLDPAFDDVGGGMSGHALSMSMADEQMSDQEEVVSTRRGGRSRRGAGARQQASEELSEAPLQEHLQDQEGFSLADELAGGADPRQTAGDSLGDELNGLSEQLGSSSSAAFAEDTEDRERLVEAKARRDQEHYLVASESLAESVRATEVFLSKLSNISNISASTSSTTTTRAVATATNRRQSETNASAPQEDTSGLEQSAATIVKQLREHTAQREMQVRELREAERVFARGLAEGGDWLNAMGSVDEDWASSETPSVTRYDSLSFLTPLPTATVDHSRGTGERLQSVAEDEAGEEHEGPMSPRDLHVTGDGETPGPKAPASQQMKHLQQCTSSLISSLGMLHEHSQVARAEMGDAARRLRSLKTVLVQWRTEVEDVERSRSLIAAWEGQTAEGEFKRPDDIKQWTKQQMERFEKVLTDAETRAKELLQPVPAPKLDELAKQAGAGGPAAVGAASVEARA</sequence>
<dbReference type="GeneID" id="37047543"/>
<name>A0A316YQ04_9BASI</name>
<proteinExistence type="predicted"/>
<evidence type="ECO:0000313" key="3">
    <source>
        <dbReference type="Proteomes" id="UP000245768"/>
    </source>
</evidence>
<feature type="compositionally biased region" description="Polar residues" evidence="1">
    <location>
        <begin position="103"/>
        <end position="113"/>
    </location>
</feature>
<evidence type="ECO:0000256" key="1">
    <source>
        <dbReference type="SAM" id="MobiDB-lite"/>
    </source>
</evidence>
<dbReference type="Proteomes" id="UP000245768">
    <property type="component" value="Unassembled WGS sequence"/>
</dbReference>
<gene>
    <name evidence="2" type="ORF">FA10DRAFT_65697</name>
</gene>
<feature type="compositionally biased region" description="Acidic residues" evidence="1">
    <location>
        <begin position="1"/>
        <end position="11"/>
    </location>
</feature>
<feature type="region of interest" description="Disordered" evidence="1">
    <location>
        <begin position="442"/>
        <end position="463"/>
    </location>
</feature>
<keyword evidence="3" id="KW-1185">Reference proteome</keyword>
<dbReference type="RefSeq" id="XP_025378567.1">
    <property type="nucleotide sequence ID" value="XM_025525627.1"/>
</dbReference>
<feature type="compositionally biased region" description="Polar residues" evidence="1">
    <location>
        <begin position="187"/>
        <end position="201"/>
    </location>
</feature>
<protein>
    <submittedName>
        <fullName evidence="2">Uncharacterized protein</fullName>
    </submittedName>
</protein>
<dbReference type="InParanoid" id="A0A316YQ04"/>
<feature type="region of interest" description="Disordered" evidence="1">
    <location>
        <begin position="276"/>
        <end position="329"/>
    </location>
</feature>
<feature type="compositionally biased region" description="Basic and acidic residues" evidence="1">
    <location>
        <begin position="299"/>
        <end position="313"/>
    </location>
</feature>
<reference evidence="2 3" key="1">
    <citation type="journal article" date="2018" name="Mol. Biol. Evol.">
        <title>Broad Genomic Sampling Reveals a Smut Pathogenic Ancestry of the Fungal Clade Ustilaginomycotina.</title>
        <authorList>
            <person name="Kijpornyongpan T."/>
            <person name="Mondo S.J."/>
            <person name="Barry K."/>
            <person name="Sandor L."/>
            <person name="Lee J."/>
            <person name="Lipzen A."/>
            <person name="Pangilinan J."/>
            <person name="LaButti K."/>
            <person name="Hainaut M."/>
            <person name="Henrissat B."/>
            <person name="Grigoriev I.V."/>
            <person name="Spatafora J.W."/>
            <person name="Aime M.C."/>
        </authorList>
    </citation>
    <scope>NUCLEOTIDE SEQUENCE [LARGE SCALE GENOMIC DNA]</scope>
    <source>
        <strain evidence="2 3">MCA 4198</strain>
    </source>
</reference>
<feature type="compositionally biased region" description="Low complexity" evidence="1">
    <location>
        <begin position="453"/>
        <end position="463"/>
    </location>
</feature>
<dbReference type="EMBL" id="KZ819635">
    <property type="protein sequence ID" value="PWN91369.1"/>
    <property type="molecule type" value="Genomic_DNA"/>
</dbReference>
<evidence type="ECO:0000313" key="2">
    <source>
        <dbReference type="EMBL" id="PWN91369.1"/>
    </source>
</evidence>
<feature type="region of interest" description="Disordered" evidence="1">
    <location>
        <begin position="1"/>
        <end position="123"/>
    </location>
</feature>
<feature type="region of interest" description="Disordered" evidence="1">
    <location>
        <begin position="166"/>
        <end position="201"/>
    </location>
</feature>
<dbReference type="OrthoDB" id="3364905at2759"/>
<organism evidence="2 3">
    <name type="scientific">Acaromyces ingoldii</name>
    <dbReference type="NCBI Taxonomy" id="215250"/>
    <lineage>
        <taxon>Eukaryota</taxon>
        <taxon>Fungi</taxon>
        <taxon>Dikarya</taxon>
        <taxon>Basidiomycota</taxon>
        <taxon>Ustilaginomycotina</taxon>
        <taxon>Exobasidiomycetes</taxon>
        <taxon>Exobasidiales</taxon>
        <taxon>Cryptobasidiaceae</taxon>
        <taxon>Acaromyces</taxon>
    </lineage>
</organism>